<dbReference type="Proteomes" id="UP001186974">
    <property type="component" value="Unassembled WGS sequence"/>
</dbReference>
<proteinExistence type="predicted"/>
<organism evidence="1 2">
    <name type="scientific">Coniosporium uncinatum</name>
    <dbReference type="NCBI Taxonomy" id="93489"/>
    <lineage>
        <taxon>Eukaryota</taxon>
        <taxon>Fungi</taxon>
        <taxon>Dikarya</taxon>
        <taxon>Ascomycota</taxon>
        <taxon>Pezizomycotina</taxon>
        <taxon>Dothideomycetes</taxon>
        <taxon>Dothideomycetes incertae sedis</taxon>
        <taxon>Coniosporium</taxon>
    </lineage>
</organism>
<sequence length="186" mass="21725">VKALAEKEAANKEAKQCYKRIATLEKTTKELKLQLSDTKGQSTVEQLKRELDMAKEMNSGYVLQLKVEKEQHETQLEQQRQEADKQIKRGAAYIKELRKRESEVQADHKAEVQRLNNQLEKASHGMLEAQLQEDLKEMTEKYGLWHGECKKFQSMAKCYRTKLVGLKVDVDAVWKEYQDRLLNARE</sequence>
<protein>
    <submittedName>
        <fullName evidence="1">Uncharacterized protein</fullName>
    </submittedName>
</protein>
<comment type="caution">
    <text evidence="1">The sequence shown here is derived from an EMBL/GenBank/DDBJ whole genome shotgun (WGS) entry which is preliminary data.</text>
</comment>
<reference evidence="1" key="1">
    <citation type="submission" date="2024-09" db="EMBL/GenBank/DDBJ databases">
        <title>Black Yeasts Isolated from many extreme environments.</title>
        <authorList>
            <person name="Coleine C."/>
            <person name="Stajich J.E."/>
            <person name="Selbmann L."/>
        </authorList>
    </citation>
    <scope>NUCLEOTIDE SEQUENCE</scope>
    <source>
        <strain evidence="1">CCFEE 5737</strain>
    </source>
</reference>
<keyword evidence="2" id="KW-1185">Reference proteome</keyword>
<evidence type="ECO:0000313" key="2">
    <source>
        <dbReference type="Proteomes" id="UP001186974"/>
    </source>
</evidence>
<evidence type="ECO:0000313" key="1">
    <source>
        <dbReference type="EMBL" id="KAK3044642.1"/>
    </source>
</evidence>
<dbReference type="EMBL" id="JAWDJW010011668">
    <property type="protein sequence ID" value="KAK3044642.1"/>
    <property type="molecule type" value="Genomic_DNA"/>
</dbReference>
<name>A0ACC3CU02_9PEZI</name>
<gene>
    <name evidence="1" type="ORF">LTS18_000739</name>
</gene>
<accession>A0ACC3CU02</accession>
<feature type="non-terminal residue" evidence="1">
    <location>
        <position position="1"/>
    </location>
</feature>